<gene>
    <name evidence="1" type="ORF">METZ01_LOCUS173426</name>
</gene>
<evidence type="ECO:0000313" key="1">
    <source>
        <dbReference type="EMBL" id="SVB20572.1"/>
    </source>
</evidence>
<organism evidence="1">
    <name type="scientific">marine metagenome</name>
    <dbReference type="NCBI Taxonomy" id="408172"/>
    <lineage>
        <taxon>unclassified sequences</taxon>
        <taxon>metagenomes</taxon>
        <taxon>ecological metagenomes</taxon>
    </lineage>
</organism>
<sequence>MVLGGYETYDNDNDLIDATNGLLDGIEIETFIGPGVRIVKEKYLVFTRFFISYPGLMGQCALLWSTEIKEAVKILKTGKLFIMYLLLFF</sequence>
<name>A0A382C481_9ZZZZ</name>
<dbReference type="EMBL" id="UINC01032617">
    <property type="protein sequence ID" value="SVB20572.1"/>
    <property type="molecule type" value="Genomic_DNA"/>
</dbReference>
<proteinExistence type="predicted"/>
<dbReference type="AlphaFoldDB" id="A0A382C481"/>
<protein>
    <submittedName>
        <fullName evidence="1">Uncharacterized protein</fullName>
    </submittedName>
</protein>
<accession>A0A382C481</accession>
<reference evidence="1" key="1">
    <citation type="submission" date="2018-05" db="EMBL/GenBank/DDBJ databases">
        <authorList>
            <person name="Lanie J.A."/>
            <person name="Ng W.-L."/>
            <person name="Kazmierczak K.M."/>
            <person name="Andrzejewski T.M."/>
            <person name="Davidsen T.M."/>
            <person name="Wayne K.J."/>
            <person name="Tettelin H."/>
            <person name="Glass J.I."/>
            <person name="Rusch D."/>
            <person name="Podicherti R."/>
            <person name="Tsui H.-C.T."/>
            <person name="Winkler M.E."/>
        </authorList>
    </citation>
    <scope>NUCLEOTIDE SEQUENCE</scope>
</reference>